<proteinExistence type="predicted"/>
<dbReference type="RefSeq" id="WP_087345549.1">
    <property type="nucleotide sequence ID" value="NZ_CP157380.1"/>
</dbReference>
<evidence type="ECO:0000256" key="1">
    <source>
        <dbReference type="SAM" id="MobiDB-lite"/>
    </source>
</evidence>
<evidence type="ECO:0000313" key="3">
    <source>
        <dbReference type="Proteomes" id="UP000195950"/>
    </source>
</evidence>
<sequence length="115" mass="13133">MATLEEQKEYIRTNYKKLTGQFMAKMLGIRPEKVYALVKELGLKKQLPPPVIKPKADMGKNPTPIVPNGNDEGKIPLRIDCRTVILIPYTADPEKCRKDFLQKINRKHSSQIDSL</sequence>
<accession>A0A1Y4IGJ0</accession>
<name>A0A1Y4IGJ0_PARDI</name>
<dbReference type="EMBL" id="NFJX01000014">
    <property type="protein sequence ID" value="OUP16791.1"/>
    <property type="molecule type" value="Genomic_DNA"/>
</dbReference>
<feature type="region of interest" description="Disordered" evidence="1">
    <location>
        <begin position="49"/>
        <end position="72"/>
    </location>
</feature>
<reference evidence="3" key="1">
    <citation type="submission" date="2017-04" db="EMBL/GenBank/DDBJ databases">
        <title>Function of individual gut microbiota members based on whole genome sequencing of pure cultures obtained from chicken caecum.</title>
        <authorList>
            <person name="Medvecky M."/>
            <person name="Cejkova D."/>
            <person name="Polansky O."/>
            <person name="Karasova D."/>
            <person name="Kubasova T."/>
            <person name="Cizek A."/>
            <person name="Rychlik I."/>
        </authorList>
    </citation>
    <scope>NUCLEOTIDE SEQUENCE [LARGE SCALE GENOMIC DNA]</scope>
    <source>
        <strain evidence="3">An199</strain>
    </source>
</reference>
<evidence type="ECO:0000313" key="2">
    <source>
        <dbReference type="EMBL" id="OUP16791.1"/>
    </source>
</evidence>
<comment type="caution">
    <text evidence="2">The sequence shown here is derived from an EMBL/GenBank/DDBJ whole genome shotgun (WGS) entry which is preliminary data.</text>
</comment>
<protein>
    <submittedName>
        <fullName evidence="2">Uncharacterized protein</fullName>
    </submittedName>
</protein>
<organism evidence="2 3">
    <name type="scientific">Parabacteroides distasonis</name>
    <dbReference type="NCBI Taxonomy" id="823"/>
    <lineage>
        <taxon>Bacteria</taxon>
        <taxon>Pseudomonadati</taxon>
        <taxon>Bacteroidota</taxon>
        <taxon>Bacteroidia</taxon>
        <taxon>Bacteroidales</taxon>
        <taxon>Tannerellaceae</taxon>
        <taxon>Parabacteroides</taxon>
    </lineage>
</organism>
<gene>
    <name evidence="2" type="ORF">B5F32_14530</name>
</gene>
<dbReference type="Proteomes" id="UP000195950">
    <property type="component" value="Unassembled WGS sequence"/>
</dbReference>
<dbReference type="AlphaFoldDB" id="A0A1Y4IGJ0"/>